<feature type="transmembrane region" description="Helical" evidence="1">
    <location>
        <begin position="99"/>
        <end position="117"/>
    </location>
</feature>
<evidence type="ECO:0008006" key="4">
    <source>
        <dbReference type="Google" id="ProtNLM"/>
    </source>
</evidence>
<sequence length="170" mass="20197">MKNNDEKQGWTKLNKYKTKNYEYFRSINPYFNQSAQWYLVVEEKIIIAIVKLQLILLNMLNSSHSRICLPENVCKFLFHCYAYVYGVLVSMIARLRCAVRMGWLLTFNAVWLGGIAFREYCFSTMQICFPLNNCDRRTWWTSTMRRRLPIQGNSKKIEDGDHTKQNGKQK</sequence>
<dbReference type="Proteomes" id="UP000054653">
    <property type="component" value="Unassembled WGS sequence"/>
</dbReference>
<evidence type="ECO:0000313" key="3">
    <source>
        <dbReference type="Proteomes" id="UP000054653"/>
    </source>
</evidence>
<gene>
    <name evidence="2" type="ORF">T03_4759</name>
</gene>
<keyword evidence="3" id="KW-1185">Reference proteome</keyword>
<proteinExistence type="predicted"/>
<dbReference type="AlphaFoldDB" id="A0A0V1CN71"/>
<protein>
    <recommendedName>
        <fullName evidence="4">Transmembrane protein</fullName>
    </recommendedName>
</protein>
<feature type="non-terminal residue" evidence="2">
    <location>
        <position position="170"/>
    </location>
</feature>
<feature type="transmembrane region" description="Helical" evidence="1">
    <location>
        <begin position="73"/>
        <end position="93"/>
    </location>
</feature>
<keyword evidence="1" id="KW-1133">Transmembrane helix</keyword>
<evidence type="ECO:0000256" key="1">
    <source>
        <dbReference type="SAM" id="Phobius"/>
    </source>
</evidence>
<dbReference type="EMBL" id="JYDI01000144">
    <property type="protein sequence ID" value="KRY50662.1"/>
    <property type="molecule type" value="Genomic_DNA"/>
</dbReference>
<keyword evidence="1" id="KW-0472">Membrane</keyword>
<accession>A0A0V1CN71</accession>
<reference evidence="2 3" key="1">
    <citation type="submission" date="2015-01" db="EMBL/GenBank/DDBJ databases">
        <title>Evolution of Trichinella species and genotypes.</title>
        <authorList>
            <person name="Korhonen P.K."/>
            <person name="Edoardo P."/>
            <person name="Giuseppe L.R."/>
            <person name="Gasser R.B."/>
        </authorList>
    </citation>
    <scope>NUCLEOTIDE SEQUENCE [LARGE SCALE GENOMIC DNA]</scope>
    <source>
        <strain evidence="2">ISS120</strain>
    </source>
</reference>
<name>A0A0V1CN71_TRIBR</name>
<comment type="caution">
    <text evidence="2">The sequence shown here is derived from an EMBL/GenBank/DDBJ whole genome shotgun (WGS) entry which is preliminary data.</text>
</comment>
<keyword evidence="1" id="KW-0812">Transmembrane</keyword>
<evidence type="ECO:0000313" key="2">
    <source>
        <dbReference type="EMBL" id="KRY50662.1"/>
    </source>
</evidence>
<organism evidence="2 3">
    <name type="scientific">Trichinella britovi</name>
    <name type="common">Parasitic roundworm</name>
    <dbReference type="NCBI Taxonomy" id="45882"/>
    <lineage>
        <taxon>Eukaryota</taxon>
        <taxon>Metazoa</taxon>
        <taxon>Ecdysozoa</taxon>
        <taxon>Nematoda</taxon>
        <taxon>Enoplea</taxon>
        <taxon>Dorylaimia</taxon>
        <taxon>Trichinellida</taxon>
        <taxon>Trichinellidae</taxon>
        <taxon>Trichinella</taxon>
    </lineage>
</organism>